<dbReference type="AlphaFoldDB" id="A0AAV3SHV5"/>
<sequence length="314" mass="35605">MVDDTQLAESKAIHRRTGTTFYVATRLLPERVRHATYVLYAFFRVADEIVDDPNGPPPAEQRAQLARLREGALGGPTDDSVVAAFSDLREQYGIPDTAVEEFVDAMVADIDTDSYETHTELDEYMGGSAAAVGEMMTAVMRPDNPEIAQPHARTLGEAFQLTNFLRDVREDVVERDRIYLPQEILDEHDVTERQIERFEMNDDVAALMRSELERTEKRYREGVAGIKYLPDDCQLPVLLAAVLYADHHRLIRDHGHDTLSTTPELSSTRKLSLLVRTRWHWLWNKDPEAVFAAVSTISDSPQYVHEPEGVTPTR</sequence>
<gene>
    <name evidence="2" type="ORF">GCM10008985_21190</name>
    <name evidence="3" type="ORF">MUK72_08405</name>
</gene>
<protein>
    <submittedName>
        <fullName evidence="2">Phytoene/squalene synthase family protein</fullName>
    </submittedName>
</protein>
<evidence type="ECO:0000313" key="5">
    <source>
        <dbReference type="Proteomes" id="UP001500962"/>
    </source>
</evidence>
<dbReference type="InterPro" id="IPR008949">
    <property type="entry name" value="Isoprenoid_synthase_dom_sf"/>
</dbReference>
<dbReference type="SUPFAM" id="SSF48576">
    <property type="entry name" value="Terpenoid synthases"/>
    <property type="match status" value="1"/>
</dbReference>
<dbReference type="Proteomes" id="UP001500962">
    <property type="component" value="Unassembled WGS sequence"/>
</dbReference>
<keyword evidence="4" id="KW-1185">Reference proteome</keyword>
<reference evidence="2" key="1">
    <citation type="journal article" date="2014" name="Int. J. Syst. Evol. Microbiol.">
        <title>Complete genome sequence of Corynebacterium casei LMG S-19264T (=DSM 44701T), isolated from a smear-ripened cheese.</title>
        <authorList>
            <consortium name="US DOE Joint Genome Institute (JGI-PGF)"/>
            <person name="Walter F."/>
            <person name="Albersmeier A."/>
            <person name="Kalinowski J."/>
            <person name="Ruckert C."/>
        </authorList>
    </citation>
    <scope>NUCLEOTIDE SEQUENCE</scope>
    <source>
        <strain evidence="2">JCM 12289</strain>
    </source>
</reference>
<proteinExistence type="predicted"/>
<dbReference type="Pfam" id="PF00494">
    <property type="entry name" value="SQS_PSY"/>
    <property type="match status" value="1"/>
</dbReference>
<evidence type="ECO:0000313" key="3">
    <source>
        <dbReference type="EMBL" id="UOO93992.1"/>
    </source>
</evidence>
<dbReference type="GO" id="GO:0008299">
    <property type="term" value="P:isoprenoid biosynthetic process"/>
    <property type="evidence" value="ECO:0007669"/>
    <property type="project" value="UniProtKB-ARBA"/>
</dbReference>
<dbReference type="PANTHER" id="PTHR31480">
    <property type="entry name" value="BIFUNCTIONAL LYCOPENE CYCLASE/PHYTOENE SYNTHASE"/>
    <property type="match status" value="1"/>
</dbReference>
<evidence type="ECO:0000313" key="2">
    <source>
        <dbReference type="EMBL" id="GAA0464096.1"/>
    </source>
</evidence>
<dbReference type="RefSeq" id="WP_244698840.1">
    <property type="nucleotide sequence ID" value="NZ_BAAADN010000030.1"/>
</dbReference>
<accession>A0AAV3SHV5</accession>
<organism evidence="2 5">
    <name type="scientific">Halococcus dombrowskii</name>
    <dbReference type="NCBI Taxonomy" id="179637"/>
    <lineage>
        <taxon>Archaea</taxon>
        <taxon>Methanobacteriati</taxon>
        <taxon>Methanobacteriota</taxon>
        <taxon>Stenosarchaea group</taxon>
        <taxon>Halobacteria</taxon>
        <taxon>Halobacteriales</taxon>
        <taxon>Halococcaceae</taxon>
        <taxon>Halococcus</taxon>
    </lineage>
</organism>
<dbReference type="EMBL" id="BAAADN010000030">
    <property type="protein sequence ID" value="GAA0464096.1"/>
    <property type="molecule type" value="Genomic_DNA"/>
</dbReference>
<dbReference type="CDD" id="cd00683">
    <property type="entry name" value="Trans_IPPS_HH"/>
    <property type="match status" value="1"/>
</dbReference>
<dbReference type="GO" id="GO:0004311">
    <property type="term" value="F:geranylgeranyl diphosphate synthase activity"/>
    <property type="evidence" value="ECO:0007669"/>
    <property type="project" value="InterPro"/>
</dbReference>
<evidence type="ECO:0000313" key="4">
    <source>
        <dbReference type="Proteomes" id="UP000830542"/>
    </source>
</evidence>
<dbReference type="KEGG" id="hdo:MUK72_08405"/>
<name>A0AAV3SHV5_HALDO</name>
<dbReference type="GO" id="GO:0051996">
    <property type="term" value="F:squalene synthase [NAD(P)H] activity"/>
    <property type="evidence" value="ECO:0007669"/>
    <property type="project" value="InterPro"/>
</dbReference>
<reference evidence="2" key="3">
    <citation type="submission" date="2023-12" db="EMBL/GenBank/DDBJ databases">
        <authorList>
            <person name="Sun Q."/>
            <person name="Inoue M."/>
        </authorList>
    </citation>
    <scope>NUCLEOTIDE SEQUENCE</scope>
    <source>
        <strain evidence="2">JCM 12289</strain>
    </source>
</reference>
<dbReference type="GeneID" id="71761863"/>
<dbReference type="InterPro" id="IPR044843">
    <property type="entry name" value="Trans_IPPS_bact-type"/>
</dbReference>
<dbReference type="SFLD" id="SFLDG01212">
    <property type="entry name" value="Phytoene_synthase_like"/>
    <property type="match status" value="1"/>
</dbReference>
<dbReference type="SFLD" id="SFLDS00005">
    <property type="entry name" value="Isoprenoid_Synthase_Type_I"/>
    <property type="match status" value="1"/>
</dbReference>
<dbReference type="InterPro" id="IPR019845">
    <property type="entry name" value="Squalene/phytoene_synthase_CS"/>
</dbReference>
<dbReference type="PROSITE" id="PS01045">
    <property type="entry name" value="SQUALEN_PHYTOEN_SYN_2"/>
    <property type="match status" value="1"/>
</dbReference>
<evidence type="ECO:0000256" key="1">
    <source>
        <dbReference type="ARBA" id="ARBA00022679"/>
    </source>
</evidence>
<keyword evidence="1" id="KW-0808">Transferase</keyword>
<dbReference type="EMBL" id="CP095005">
    <property type="protein sequence ID" value="UOO93992.1"/>
    <property type="molecule type" value="Genomic_DNA"/>
</dbReference>
<reference evidence="3" key="2">
    <citation type="submission" date="2022-04" db="EMBL/GenBank/DDBJ databases">
        <title>Sequencing and genomic assembly of Halococcus dombrowskii.</title>
        <authorList>
            <person name="Lim S.W."/>
            <person name="MacLea K.S."/>
        </authorList>
    </citation>
    <scope>NUCLEOTIDE SEQUENCE</scope>
    <source>
        <strain evidence="3">H4</strain>
    </source>
</reference>
<dbReference type="PROSITE" id="PS01044">
    <property type="entry name" value="SQUALEN_PHYTOEN_SYN_1"/>
    <property type="match status" value="1"/>
</dbReference>
<dbReference type="Proteomes" id="UP000830542">
    <property type="component" value="Chromosome"/>
</dbReference>
<dbReference type="SFLD" id="SFLDG01018">
    <property type="entry name" value="Squalene/Phytoene_Synthase_Lik"/>
    <property type="match status" value="1"/>
</dbReference>
<dbReference type="InterPro" id="IPR033904">
    <property type="entry name" value="Trans_IPPS_HH"/>
</dbReference>
<dbReference type="Gene3D" id="1.10.600.10">
    <property type="entry name" value="Farnesyl Diphosphate Synthase"/>
    <property type="match status" value="1"/>
</dbReference>
<dbReference type="InterPro" id="IPR002060">
    <property type="entry name" value="Squ/phyt_synthse"/>
</dbReference>